<dbReference type="PROSITE" id="PS00137">
    <property type="entry name" value="SUBTILASE_HIS"/>
    <property type="match status" value="1"/>
</dbReference>
<gene>
    <name evidence="8" type="ORF">Ga0080559_TMP1640</name>
</gene>
<sequence length="391" mass="39495">MFLLLRDASMAAARRRAVAPPPAPVLELAALDARGVRDAVRDPSIRAIARAMPTRLVAPEPLDDVRAEDAAPGWGLVASGVSASPCTGAGVRVALLDTGIDRAHPAFLGVALTCRDFAGTGIDDANGHGTHCAGIVLGREVDGARIGVAPGVTDALIGKVLADDGRGRSEGLLRGLLWAAESGAHVVALAARLDTAGLAEELAAEGWPMGLAVSVALESHRMTLRLLHELLAMLGQLAADPVICAPAGNDSRRTIAPEFEVSVPDALTGVISVGALGQGASGLAPAPFSNAAPVMVAPGVNVVSAAAGGGLRPLNGTTMACAHVAGLAALWCEARRPGAAAAGAALMASCRTDGLDPRFADRFDCGLGMPRAPARSEPLSRAGRRRGSAGR</sequence>
<evidence type="ECO:0000313" key="9">
    <source>
        <dbReference type="Proteomes" id="UP000186559"/>
    </source>
</evidence>
<feature type="region of interest" description="Disordered" evidence="6">
    <location>
        <begin position="370"/>
        <end position="391"/>
    </location>
</feature>
<dbReference type="OrthoDB" id="9816306at2"/>
<evidence type="ECO:0000313" key="8">
    <source>
        <dbReference type="EMBL" id="APX22436.1"/>
    </source>
</evidence>
<dbReference type="InterPro" id="IPR022398">
    <property type="entry name" value="Peptidase_S8_His-AS"/>
</dbReference>
<organism evidence="8 9">
    <name type="scientific">Salipiger profundus</name>
    <dbReference type="NCBI Taxonomy" id="1229727"/>
    <lineage>
        <taxon>Bacteria</taxon>
        <taxon>Pseudomonadati</taxon>
        <taxon>Pseudomonadota</taxon>
        <taxon>Alphaproteobacteria</taxon>
        <taxon>Rhodobacterales</taxon>
        <taxon>Roseobacteraceae</taxon>
        <taxon>Salipiger</taxon>
    </lineage>
</organism>
<dbReference type="EMBL" id="CP014796">
    <property type="protein sequence ID" value="APX22436.1"/>
    <property type="molecule type" value="Genomic_DNA"/>
</dbReference>
<dbReference type="AlphaFoldDB" id="A0A1U7D2Y8"/>
<dbReference type="GO" id="GO:0006508">
    <property type="term" value="P:proteolysis"/>
    <property type="evidence" value="ECO:0007669"/>
    <property type="project" value="UniProtKB-KW"/>
</dbReference>
<dbReference type="PRINTS" id="PR00723">
    <property type="entry name" value="SUBTILISIN"/>
</dbReference>
<evidence type="ECO:0000256" key="6">
    <source>
        <dbReference type="SAM" id="MobiDB-lite"/>
    </source>
</evidence>
<dbReference type="GO" id="GO:0005615">
    <property type="term" value="C:extracellular space"/>
    <property type="evidence" value="ECO:0007669"/>
    <property type="project" value="TreeGrafter"/>
</dbReference>
<evidence type="ECO:0000259" key="7">
    <source>
        <dbReference type="Pfam" id="PF00082"/>
    </source>
</evidence>
<dbReference type="Proteomes" id="UP000186559">
    <property type="component" value="Chromosome"/>
</dbReference>
<keyword evidence="2 8" id="KW-0645">Protease</keyword>
<dbReference type="PROSITE" id="PS00136">
    <property type="entry name" value="SUBTILASE_ASP"/>
    <property type="match status" value="1"/>
</dbReference>
<keyword evidence="3" id="KW-0378">Hydrolase</keyword>
<accession>A0A1U7D2Y8</accession>
<evidence type="ECO:0000256" key="1">
    <source>
        <dbReference type="ARBA" id="ARBA00011073"/>
    </source>
</evidence>
<dbReference type="GO" id="GO:0004252">
    <property type="term" value="F:serine-type endopeptidase activity"/>
    <property type="evidence" value="ECO:0007669"/>
    <property type="project" value="InterPro"/>
</dbReference>
<dbReference type="STRING" id="1229727.Ga0080559_TMP1640"/>
<feature type="domain" description="Peptidase S8/S53" evidence="7">
    <location>
        <begin position="88"/>
        <end position="335"/>
    </location>
</feature>
<evidence type="ECO:0000256" key="3">
    <source>
        <dbReference type="ARBA" id="ARBA00022801"/>
    </source>
</evidence>
<dbReference type="InterPro" id="IPR036852">
    <property type="entry name" value="Peptidase_S8/S53_dom_sf"/>
</dbReference>
<reference evidence="8 9" key="1">
    <citation type="submission" date="2016-03" db="EMBL/GenBank/DDBJ databases">
        <title>Deep-sea bacteria in the southern Pacific.</title>
        <authorList>
            <person name="Tang K."/>
        </authorList>
    </citation>
    <scope>NUCLEOTIDE SEQUENCE [LARGE SCALE GENOMIC DNA]</scope>
    <source>
        <strain evidence="8 9">JLT2016</strain>
    </source>
</reference>
<dbReference type="Gene3D" id="3.40.50.200">
    <property type="entry name" value="Peptidase S8/S53 domain"/>
    <property type="match status" value="1"/>
</dbReference>
<protein>
    <submittedName>
        <fullName evidence="8">Subtilase family protease</fullName>
    </submittedName>
</protein>
<evidence type="ECO:0000256" key="4">
    <source>
        <dbReference type="ARBA" id="ARBA00022825"/>
    </source>
</evidence>
<dbReference type="InterPro" id="IPR015500">
    <property type="entry name" value="Peptidase_S8_subtilisin-rel"/>
</dbReference>
<dbReference type="PANTHER" id="PTHR43806:SF11">
    <property type="entry name" value="CEREVISIN-RELATED"/>
    <property type="match status" value="1"/>
</dbReference>
<dbReference type="Pfam" id="PF00082">
    <property type="entry name" value="Peptidase_S8"/>
    <property type="match status" value="1"/>
</dbReference>
<comment type="similarity">
    <text evidence="1 5">Belongs to the peptidase S8 family.</text>
</comment>
<dbReference type="InterPro" id="IPR050131">
    <property type="entry name" value="Peptidase_S8_subtilisin-like"/>
</dbReference>
<comment type="caution">
    <text evidence="5">Lacks conserved residue(s) required for the propagation of feature annotation.</text>
</comment>
<keyword evidence="9" id="KW-1185">Reference proteome</keyword>
<dbReference type="InterPro" id="IPR000209">
    <property type="entry name" value="Peptidase_S8/S53_dom"/>
</dbReference>
<evidence type="ECO:0000256" key="5">
    <source>
        <dbReference type="PROSITE-ProRule" id="PRU01240"/>
    </source>
</evidence>
<dbReference type="RefSeq" id="WP_076622789.1">
    <property type="nucleotide sequence ID" value="NZ_BMEW01000018.1"/>
</dbReference>
<dbReference type="SUPFAM" id="SSF52743">
    <property type="entry name" value="Subtilisin-like"/>
    <property type="match status" value="1"/>
</dbReference>
<dbReference type="PROSITE" id="PS51892">
    <property type="entry name" value="SUBTILASE"/>
    <property type="match status" value="1"/>
</dbReference>
<dbReference type="KEGG" id="tpro:Ga0080559_TMP1640"/>
<proteinExistence type="inferred from homology"/>
<feature type="compositionally biased region" description="Basic residues" evidence="6">
    <location>
        <begin position="382"/>
        <end position="391"/>
    </location>
</feature>
<dbReference type="PANTHER" id="PTHR43806">
    <property type="entry name" value="PEPTIDASE S8"/>
    <property type="match status" value="1"/>
</dbReference>
<evidence type="ECO:0000256" key="2">
    <source>
        <dbReference type="ARBA" id="ARBA00022670"/>
    </source>
</evidence>
<dbReference type="InterPro" id="IPR023827">
    <property type="entry name" value="Peptidase_S8_Asp-AS"/>
</dbReference>
<name>A0A1U7D2Y8_9RHOB</name>
<keyword evidence="4" id="KW-0720">Serine protease</keyword>